<accession>A0A9W8J7G9</accession>
<organism evidence="1 2">
    <name type="scientific">Candolleomyces eurysporus</name>
    <dbReference type="NCBI Taxonomy" id="2828524"/>
    <lineage>
        <taxon>Eukaryota</taxon>
        <taxon>Fungi</taxon>
        <taxon>Dikarya</taxon>
        <taxon>Basidiomycota</taxon>
        <taxon>Agaricomycotina</taxon>
        <taxon>Agaricomycetes</taxon>
        <taxon>Agaricomycetidae</taxon>
        <taxon>Agaricales</taxon>
        <taxon>Agaricineae</taxon>
        <taxon>Psathyrellaceae</taxon>
        <taxon>Candolleomyces</taxon>
    </lineage>
</organism>
<dbReference type="Proteomes" id="UP001140091">
    <property type="component" value="Unassembled WGS sequence"/>
</dbReference>
<comment type="caution">
    <text evidence="1">The sequence shown here is derived from an EMBL/GenBank/DDBJ whole genome shotgun (WGS) entry which is preliminary data.</text>
</comment>
<proteinExistence type="predicted"/>
<dbReference type="OrthoDB" id="10443910at2759"/>
<keyword evidence="2" id="KW-1185">Reference proteome</keyword>
<sequence length="278" mass="30811">MLLAAKTAYKAVDTHSNLLPFRATIPLGTLNSLLDLERDDAKILAWVLGFLTLQRNSGLDHLQSYDARPAMDLNRESSFSTFWNQESRAKELFVHFSRVCAHFAKCCMDQIIQCPLEINSNKLEDLSLHENRRSALLEAVKSLPSFLEGAVGIDDDIVDFSWKGGWDKFDKLLPLAHQIDPTRCSNDWVKSLVLVADRLEENQAEVAGVMSKFLEKWQHEVDKEPPLDSRLARILSLTAAVKNNPGAGSVAGQMGANVTAEGEDAVNKDSGLLPVVIL</sequence>
<gene>
    <name evidence="1" type="ORF">H1R20_g7271</name>
</gene>
<evidence type="ECO:0000313" key="2">
    <source>
        <dbReference type="Proteomes" id="UP001140091"/>
    </source>
</evidence>
<evidence type="ECO:0000313" key="1">
    <source>
        <dbReference type="EMBL" id="KAJ2929836.1"/>
    </source>
</evidence>
<feature type="non-terminal residue" evidence="1">
    <location>
        <position position="278"/>
    </location>
</feature>
<reference evidence="1" key="1">
    <citation type="submission" date="2022-06" db="EMBL/GenBank/DDBJ databases">
        <title>Genome Sequence of Candolleomyces eurysporus.</title>
        <authorList>
            <person name="Buettner E."/>
        </authorList>
    </citation>
    <scope>NUCLEOTIDE SEQUENCE</scope>
    <source>
        <strain evidence="1">VTCC 930004</strain>
    </source>
</reference>
<name>A0A9W8J7G9_9AGAR</name>
<dbReference type="EMBL" id="JANBPK010000857">
    <property type="protein sequence ID" value="KAJ2929836.1"/>
    <property type="molecule type" value="Genomic_DNA"/>
</dbReference>
<dbReference type="AlphaFoldDB" id="A0A9W8J7G9"/>
<protein>
    <submittedName>
        <fullName evidence="1">Uncharacterized protein</fullName>
    </submittedName>
</protein>